<feature type="compositionally biased region" description="Basic and acidic residues" evidence="1">
    <location>
        <begin position="542"/>
        <end position="553"/>
    </location>
</feature>
<keyword evidence="3" id="KW-1185">Reference proteome</keyword>
<feature type="compositionally biased region" description="Basic and acidic residues" evidence="1">
    <location>
        <begin position="565"/>
        <end position="579"/>
    </location>
</feature>
<protein>
    <recommendedName>
        <fullName evidence="4">Ipa protein</fullName>
    </recommendedName>
</protein>
<proteinExistence type="predicted"/>
<evidence type="ECO:0000313" key="2">
    <source>
        <dbReference type="EMBL" id="KAH6896032.1"/>
    </source>
</evidence>
<sequence>MVKELHEDLAHKYKLHAATIESAWRSFNKAQRTKCVKVGAADGVVLKNPEDRSLGNVYKMMPEWNLRDITAPGSDFLLDHLKYRASKSLFEQYLGGPNDGPGDYGIIIDSMRTKNLRHVDSYEDSYTFFLDEKYGASFKLLSEKAETLAEFAPAIKAGLCVPQSTGELILHRQIFFLQSLIIIIDDILEEGSKTRSQKERPKKSDKAATAAFSHLSIHSSRPKLALPDLTASAQDQDDSVVEYLGLLVSEPVVLAHALNICFFSRPELLVDEKGRHLPVHTDKYVSGALFETVHNAVKGTAIWKYIVRLLELLETSAGDKAYRAVLLQELSNLCHFEYGRAQALFRRRVHAGTGTKWFKRMSNRYDHAGNARVTMKGSPEELTRSDPQLHYVLRLCQAETTAPKAVEWMTKLCSLHEAHPLEREKLAESEADSLSDLAIIIGFIQDLSSVVSLPSASRKKGQVFLSRWQELDIELSPLKKEIDVRDFATPIDNLLEPGMADNALKKLEEFVIEKAGTKMGFLYQDLIEESLSDLQTQYQQEKAKLEQKDKGKVEYVPPISTSQLPDERLEQRKQKEKTRPATSPTYEITPRPEKASVEEPTAPTATFTVSATTAEVFSTLFSQSKSRGSVSWAAFEGAMAALGFSVLPKFGSVITFYPPDTMSERKPLTLHRPHASHIEGYLSFIYARRLKRAYGWSEDTFQVL</sequence>
<dbReference type="Proteomes" id="UP000777438">
    <property type="component" value="Unassembled WGS sequence"/>
</dbReference>
<evidence type="ECO:0008006" key="4">
    <source>
        <dbReference type="Google" id="ProtNLM"/>
    </source>
</evidence>
<dbReference type="OrthoDB" id="2922289at2759"/>
<organism evidence="2 3">
    <name type="scientific">Thelonectria olida</name>
    <dbReference type="NCBI Taxonomy" id="1576542"/>
    <lineage>
        <taxon>Eukaryota</taxon>
        <taxon>Fungi</taxon>
        <taxon>Dikarya</taxon>
        <taxon>Ascomycota</taxon>
        <taxon>Pezizomycotina</taxon>
        <taxon>Sordariomycetes</taxon>
        <taxon>Hypocreomycetidae</taxon>
        <taxon>Hypocreales</taxon>
        <taxon>Nectriaceae</taxon>
        <taxon>Thelonectria</taxon>
    </lineage>
</organism>
<reference evidence="2 3" key="1">
    <citation type="journal article" date="2021" name="Nat. Commun.">
        <title>Genetic determinants of endophytism in the Arabidopsis root mycobiome.</title>
        <authorList>
            <person name="Mesny F."/>
            <person name="Miyauchi S."/>
            <person name="Thiergart T."/>
            <person name="Pickel B."/>
            <person name="Atanasova L."/>
            <person name="Karlsson M."/>
            <person name="Huettel B."/>
            <person name="Barry K.W."/>
            <person name="Haridas S."/>
            <person name="Chen C."/>
            <person name="Bauer D."/>
            <person name="Andreopoulos W."/>
            <person name="Pangilinan J."/>
            <person name="LaButti K."/>
            <person name="Riley R."/>
            <person name="Lipzen A."/>
            <person name="Clum A."/>
            <person name="Drula E."/>
            <person name="Henrissat B."/>
            <person name="Kohler A."/>
            <person name="Grigoriev I.V."/>
            <person name="Martin F.M."/>
            <person name="Hacquard S."/>
        </authorList>
    </citation>
    <scope>NUCLEOTIDE SEQUENCE [LARGE SCALE GENOMIC DNA]</scope>
    <source>
        <strain evidence="2 3">MPI-CAGE-CH-0241</strain>
    </source>
</reference>
<comment type="caution">
    <text evidence="2">The sequence shown here is derived from an EMBL/GenBank/DDBJ whole genome shotgun (WGS) entry which is preliminary data.</text>
</comment>
<evidence type="ECO:0000313" key="3">
    <source>
        <dbReference type="Proteomes" id="UP000777438"/>
    </source>
</evidence>
<gene>
    <name evidence="2" type="ORF">B0T10DRAFT_397431</name>
</gene>
<dbReference type="EMBL" id="JAGPYM010000004">
    <property type="protein sequence ID" value="KAH6896032.1"/>
    <property type="molecule type" value="Genomic_DNA"/>
</dbReference>
<accession>A0A9P9AR88</accession>
<dbReference type="PANTHER" id="PTHR40788">
    <property type="entry name" value="CLR5 DOMAIN-CONTAINING PROTEIN-RELATED"/>
    <property type="match status" value="1"/>
</dbReference>
<feature type="region of interest" description="Disordered" evidence="1">
    <location>
        <begin position="542"/>
        <end position="600"/>
    </location>
</feature>
<dbReference type="AlphaFoldDB" id="A0A9P9AR88"/>
<name>A0A9P9AR88_9HYPO</name>
<dbReference type="PANTHER" id="PTHR40788:SF1">
    <property type="entry name" value="IPA PROTEIN"/>
    <property type="match status" value="1"/>
</dbReference>
<evidence type="ECO:0000256" key="1">
    <source>
        <dbReference type="SAM" id="MobiDB-lite"/>
    </source>
</evidence>